<reference evidence="1" key="2">
    <citation type="journal article" date="2024" name="Environ. Microbiol.">
        <title>Genome analysis and description of Tunturibacter gen. nov. expands the diversity of Terriglobia in tundra soils.</title>
        <authorList>
            <person name="Messyasz A."/>
            <person name="Mannisto M.K."/>
            <person name="Kerkhof L.J."/>
            <person name="Haggblom M.M."/>
        </authorList>
    </citation>
    <scope>NUCLEOTIDE SEQUENCE</scope>
    <source>
        <strain evidence="1">M8UP39</strain>
    </source>
</reference>
<dbReference type="EMBL" id="CP132938">
    <property type="protein sequence ID" value="XCB22659.1"/>
    <property type="molecule type" value="Genomic_DNA"/>
</dbReference>
<dbReference type="AlphaFoldDB" id="A0AAU7Z1B2"/>
<reference evidence="1" key="1">
    <citation type="submission" date="2023-08" db="EMBL/GenBank/DDBJ databases">
        <authorList>
            <person name="Messyasz A."/>
            <person name="Mannisto M.K."/>
            <person name="Kerkhof L.J."/>
            <person name="Haggblom M."/>
        </authorList>
    </citation>
    <scope>NUCLEOTIDE SEQUENCE</scope>
    <source>
        <strain evidence="1">M8UP39</strain>
    </source>
</reference>
<protein>
    <recommendedName>
        <fullName evidence="2">DUF4238 domain-containing protein</fullName>
    </recommendedName>
</protein>
<sequence>MNLDRVEKIAEAVLYEGYMLYPYRPSSVKNQRRWNFGVLCPQAYSELQQGSDAWTMQTECLLKATPSTMLSVKLRFLQIVQRSIGKLRASGKEEPEGVEPEFDIVDRLEVDSRVFQPWQEAVEREHTSAALDPASLSSLAPRYLAFPAGKIFEYLHDEQGRAVGVIVREWENLTASIQFGSTQSSDGVFRVTVRVRNVSPFESLATTDREDALAFSLVSAHTILGIDQGEFISLLDPPAEFKDVAALCNNVGTWPVLVGDHAETMLSSPIILYDYPQIAPESAGNLFDATEIDEILSLRILTLTDDEKREMRQSDDRAREILERTETMPEEQFMKLHGVLRGLTPLKEEVR</sequence>
<dbReference type="KEGG" id="tgi:RBB81_01705"/>
<proteinExistence type="predicted"/>
<organism evidence="1">
    <name type="scientific">Tunturiibacter gelidiferens</name>
    <dbReference type="NCBI Taxonomy" id="3069689"/>
    <lineage>
        <taxon>Bacteria</taxon>
        <taxon>Pseudomonadati</taxon>
        <taxon>Acidobacteriota</taxon>
        <taxon>Terriglobia</taxon>
        <taxon>Terriglobales</taxon>
        <taxon>Acidobacteriaceae</taxon>
        <taxon>Tunturiibacter</taxon>
    </lineage>
</organism>
<accession>A0AAU7Z1B2</accession>
<dbReference type="RefSeq" id="WP_353072494.1">
    <property type="nucleotide sequence ID" value="NZ_CP132938.1"/>
</dbReference>
<evidence type="ECO:0000313" key="1">
    <source>
        <dbReference type="EMBL" id="XCB22659.1"/>
    </source>
</evidence>
<evidence type="ECO:0008006" key="2">
    <source>
        <dbReference type="Google" id="ProtNLM"/>
    </source>
</evidence>
<name>A0AAU7Z1B2_9BACT</name>
<gene>
    <name evidence="1" type="ORF">RBB81_01705</name>
</gene>